<feature type="region of interest" description="Disordered" evidence="1">
    <location>
        <begin position="1"/>
        <end position="23"/>
    </location>
</feature>
<keyword evidence="4" id="KW-1185">Reference proteome</keyword>
<protein>
    <submittedName>
        <fullName evidence="3">Uncharacterized conserved protein, DUF2236 family</fullName>
    </submittedName>
</protein>
<dbReference type="PANTHER" id="PTHR36151">
    <property type="entry name" value="BLR2777 PROTEIN"/>
    <property type="match status" value="1"/>
</dbReference>
<accession>A0A2Y8ZXF9</accession>
<evidence type="ECO:0000259" key="2">
    <source>
        <dbReference type="Pfam" id="PF09995"/>
    </source>
</evidence>
<sequence>MTPVDAARTRGMHQTTAPRTTVRPRSRTLVCMTPVRAARRRLSNLLLARVAGPDAHDARHRIHGEPGERWFGADDPIQRVHGDASMYVGGLRALLLQSLHPLAMAAVAQHSDYRTDPWGRLARTSTFIAETTYARVEDAERAVAIVRAVHRHISGTTTDGVPYRADDPRLITWVHVAEVDSFLTAHQRFGTRPLTPAEADTYVAQAAGVARRLGGEAVPTTHAELRAALAHYRPEMRSTPEALEAAQFLLHRPPVTGPARAGYTLIGRAAVATLPRWAREPLRLPDHPRRDATLGVAAGHVSTRSLRWVLGGLEAAPTAQTLSPR</sequence>
<reference evidence="3 4" key="1">
    <citation type="submission" date="2016-10" db="EMBL/GenBank/DDBJ databases">
        <authorList>
            <person name="Cai Z."/>
        </authorList>
    </citation>
    <scope>NUCLEOTIDE SEQUENCE [LARGE SCALE GENOMIC DNA]</scope>
    <source>
        <strain evidence="3 4">CGMCC 1.10826</strain>
    </source>
</reference>
<dbReference type="Pfam" id="PF09995">
    <property type="entry name" value="MPAB_Lcp_cat"/>
    <property type="match status" value="1"/>
</dbReference>
<dbReference type="PANTHER" id="PTHR36151:SF3">
    <property type="entry name" value="ER-BOUND OXYGENASE MPAB_MPAB'_RUBBER OXYGENASE CATALYTIC DOMAIN-CONTAINING PROTEIN"/>
    <property type="match status" value="1"/>
</dbReference>
<dbReference type="InterPro" id="IPR018713">
    <property type="entry name" value="MPAB/Lcp_cat_dom"/>
</dbReference>
<dbReference type="EMBL" id="UETB01000001">
    <property type="protein sequence ID" value="SSA36754.1"/>
    <property type="molecule type" value="Genomic_DNA"/>
</dbReference>
<evidence type="ECO:0000313" key="4">
    <source>
        <dbReference type="Proteomes" id="UP000250222"/>
    </source>
</evidence>
<organism evidence="3 4">
    <name type="scientific">Georgenia satyanarayanai</name>
    <dbReference type="NCBI Taxonomy" id="860221"/>
    <lineage>
        <taxon>Bacteria</taxon>
        <taxon>Bacillati</taxon>
        <taxon>Actinomycetota</taxon>
        <taxon>Actinomycetes</taxon>
        <taxon>Micrococcales</taxon>
        <taxon>Bogoriellaceae</taxon>
        <taxon>Georgenia</taxon>
    </lineage>
</organism>
<name>A0A2Y8ZXF9_9MICO</name>
<dbReference type="AlphaFoldDB" id="A0A2Y8ZXF9"/>
<proteinExistence type="predicted"/>
<gene>
    <name evidence="3" type="ORF">SAMN05216184_101416</name>
</gene>
<dbReference type="GO" id="GO:0016491">
    <property type="term" value="F:oxidoreductase activity"/>
    <property type="evidence" value="ECO:0007669"/>
    <property type="project" value="InterPro"/>
</dbReference>
<evidence type="ECO:0000256" key="1">
    <source>
        <dbReference type="SAM" id="MobiDB-lite"/>
    </source>
</evidence>
<dbReference type="Proteomes" id="UP000250222">
    <property type="component" value="Unassembled WGS sequence"/>
</dbReference>
<feature type="domain" description="ER-bound oxygenase mpaB/mpaB'/Rubber oxygenase catalytic" evidence="2">
    <location>
        <begin position="79"/>
        <end position="297"/>
    </location>
</feature>
<evidence type="ECO:0000313" key="3">
    <source>
        <dbReference type="EMBL" id="SSA36754.1"/>
    </source>
</evidence>